<dbReference type="InterPro" id="IPR019313">
    <property type="entry name" value="Mediator_Med17"/>
</dbReference>
<gene>
    <name evidence="1" type="primary">MED17</name>
    <name evidence="2" type="ORF">HK103_000142</name>
</gene>
<proteinExistence type="inferred from homology"/>
<dbReference type="AlphaFoldDB" id="A0AAD5Y6R1"/>
<protein>
    <recommendedName>
        <fullName evidence="1">Mediator of RNA polymerase II transcription subunit 17</fullName>
    </recommendedName>
    <alternativeName>
        <fullName evidence="1">Mediator complex subunit 17</fullName>
    </alternativeName>
</protein>
<comment type="function">
    <text evidence="1">Component of the Mediator complex, a coactivator involved in the regulated transcription of nearly all RNA polymerase II-dependent genes. Mediator functions as a bridge to convey information from gene-specific regulatory proteins to the basal RNA polymerase II transcription machinery. Mediator is recruited to promoters by direct interactions with regulatory proteins and serves as a scaffold for the assembly of a functional preinitiation complex with RNA polymerase II and the general transcription factors.</text>
</comment>
<organism evidence="2 3">
    <name type="scientific">Boothiomyces macroporosus</name>
    <dbReference type="NCBI Taxonomy" id="261099"/>
    <lineage>
        <taxon>Eukaryota</taxon>
        <taxon>Fungi</taxon>
        <taxon>Fungi incertae sedis</taxon>
        <taxon>Chytridiomycota</taxon>
        <taxon>Chytridiomycota incertae sedis</taxon>
        <taxon>Chytridiomycetes</taxon>
        <taxon>Rhizophydiales</taxon>
        <taxon>Terramycetaceae</taxon>
        <taxon>Boothiomyces</taxon>
    </lineage>
</organism>
<evidence type="ECO:0000313" key="3">
    <source>
        <dbReference type="Proteomes" id="UP001210925"/>
    </source>
</evidence>
<keyword evidence="1" id="KW-0539">Nucleus</keyword>
<dbReference type="GO" id="GO:0006357">
    <property type="term" value="P:regulation of transcription by RNA polymerase II"/>
    <property type="evidence" value="ECO:0007669"/>
    <property type="project" value="InterPro"/>
</dbReference>
<keyword evidence="1" id="KW-0805">Transcription regulation</keyword>
<accession>A0AAD5Y6R1</accession>
<dbReference type="GO" id="GO:0016592">
    <property type="term" value="C:mediator complex"/>
    <property type="evidence" value="ECO:0007669"/>
    <property type="project" value="InterPro"/>
</dbReference>
<comment type="subunit">
    <text evidence="1">Component of the Mediator complex.</text>
</comment>
<dbReference type="GO" id="GO:0031207">
    <property type="term" value="C:Sec62/Sec63 complex"/>
    <property type="evidence" value="ECO:0007669"/>
    <property type="project" value="InterPro"/>
</dbReference>
<dbReference type="PANTHER" id="PTHR28229">
    <property type="entry name" value="TRANSLOCATION PROTEIN SEC66"/>
    <property type="match status" value="1"/>
</dbReference>
<keyword evidence="1" id="KW-0804">Transcription</keyword>
<evidence type="ECO:0000256" key="1">
    <source>
        <dbReference type="RuleBase" id="RU364140"/>
    </source>
</evidence>
<comment type="subcellular location">
    <subcellularLocation>
        <location evidence="1">Nucleus</location>
    </subcellularLocation>
</comment>
<dbReference type="Proteomes" id="UP001210925">
    <property type="component" value="Unassembled WGS sequence"/>
</dbReference>
<keyword evidence="1" id="KW-0010">Activator</keyword>
<sequence length="478" mass="54626">MERDRGREDDHTQTAVEKIKEIIFYAREEMQITFDIASRLVTSQALEPSALEKSEDPHLKTCVGAKAPQAPPMVQLQKAQYIEAIKNQNIDSFVQFLVENVANISKMVETSQKFFMELAFDLLKRNWVLQERNWSPIKGILFVIYGFVNDGSRLPEVGEADIWRLTLSSDTSENEGFDVILLKLIPSADVNILDWGNPLVESNSSSVIKKLQLARNSIFEKDLFGQILSDISQNEKLFKKCIITSKKIVIPLLENFNLQVTLEKAEDVHYEFTGPPDAKSYIQLLARMGLRDIHRQNLDVPMKKLPMNLTTKLKKYLEKQLLAEKINTLFTTVEELLLNCSSARLTRTATEWKLSFDLDGIREIFISCRISDHTRIYYISSQTQMLEIFSVAYLEELLTSFVIKHLFDTVVEVSNCLFQRVVIGDGQVVRVDQRNISVVGDKVANIAVKVQNGAESKLYRVAEMSESFQVEVVRFLVN</sequence>
<dbReference type="EMBL" id="JADGKB010000001">
    <property type="protein sequence ID" value="KAJ3262613.1"/>
    <property type="molecule type" value="Genomic_DNA"/>
</dbReference>
<reference evidence="2" key="1">
    <citation type="submission" date="2020-05" db="EMBL/GenBank/DDBJ databases">
        <title>Phylogenomic resolution of chytrid fungi.</title>
        <authorList>
            <person name="Stajich J.E."/>
            <person name="Amses K."/>
            <person name="Simmons R."/>
            <person name="Seto K."/>
            <person name="Myers J."/>
            <person name="Bonds A."/>
            <person name="Quandt C.A."/>
            <person name="Barry K."/>
            <person name="Liu P."/>
            <person name="Grigoriev I."/>
            <person name="Longcore J.E."/>
            <person name="James T.Y."/>
        </authorList>
    </citation>
    <scope>NUCLEOTIDE SEQUENCE</scope>
    <source>
        <strain evidence="2">PLAUS21</strain>
    </source>
</reference>
<keyword evidence="3" id="KW-1185">Reference proteome</keyword>
<name>A0AAD5Y6R1_9FUNG</name>
<dbReference type="InterPro" id="IPR018624">
    <property type="entry name" value="Sec66"/>
</dbReference>
<comment type="caution">
    <text evidence="2">The sequence shown here is derived from an EMBL/GenBank/DDBJ whole genome shotgun (WGS) entry which is preliminary data.</text>
</comment>
<dbReference type="GO" id="GO:0031204">
    <property type="term" value="P:post-translational protein targeting to membrane, translocation"/>
    <property type="evidence" value="ECO:0007669"/>
    <property type="project" value="InterPro"/>
</dbReference>
<dbReference type="PANTHER" id="PTHR28229:SF1">
    <property type="entry name" value="TRANSLOCATION PROTEIN SEC66"/>
    <property type="match status" value="1"/>
</dbReference>
<dbReference type="GO" id="GO:0003712">
    <property type="term" value="F:transcription coregulator activity"/>
    <property type="evidence" value="ECO:0007669"/>
    <property type="project" value="InterPro"/>
</dbReference>
<comment type="similarity">
    <text evidence="1">Belongs to the Mediator complex subunit 17 family.</text>
</comment>
<dbReference type="Pfam" id="PF10156">
    <property type="entry name" value="Med17"/>
    <property type="match status" value="1"/>
</dbReference>
<evidence type="ECO:0000313" key="2">
    <source>
        <dbReference type="EMBL" id="KAJ3262613.1"/>
    </source>
</evidence>